<dbReference type="PRINTS" id="PR00081">
    <property type="entry name" value="GDHRDH"/>
</dbReference>
<dbReference type="Gene3D" id="3.40.50.720">
    <property type="entry name" value="NAD(P)-binding Rossmann-like Domain"/>
    <property type="match status" value="1"/>
</dbReference>
<reference evidence="5" key="1">
    <citation type="submission" date="2021-02" db="EMBL/GenBank/DDBJ databases">
        <title>Strain Y2R2, a novel species of the genus Halomonas.</title>
        <authorList>
            <person name="Huang H."/>
        </authorList>
    </citation>
    <scope>NUCLEOTIDE SEQUENCE</scope>
    <source>
        <strain evidence="5">Y2R2</strain>
    </source>
</reference>
<evidence type="ECO:0000259" key="4">
    <source>
        <dbReference type="SMART" id="SM00822"/>
    </source>
</evidence>
<sequence>MFSDHQDKLHQHKPLAGQVAIVTGSTQGLGEAVARHLLGLGVSGLALCGRQQERGEQLAQILDEQSQCRVVFVATDLTQVADCRQLVATADDAFGRIDMLINCAGNTERGTLLDTDEATYDRLFSVNTKAPFFLMQEVARRMIRDGIEGRIVNILSMSGHGGQPFICAYSGSKGALATLTRNAAYSLLRNRIRVNGLNIGWMNTPGEHRIQTVTHGAEEDWLERAARQQPAGRLLEPEEVASSVAFLVTAASGMMTGAIIDLDQSVRGCYDSAPQPQAAMTVAATSGEVSS</sequence>
<dbReference type="CDD" id="cd05233">
    <property type="entry name" value="SDR_c"/>
    <property type="match status" value="1"/>
</dbReference>
<dbReference type="NCBIfam" id="NF004847">
    <property type="entry name" value="PRK06198.1"/>
    <property type="match status" value="1"/>
</dbReference>
<name>A0A5C1NL24_9GAMM</name>
<dbReference type="InterPro" id="IPR057326">
    <property type="entry name" value="KR_dom"/>
</dbReference>
<evidence type="ECO:0000313" key="6">
    <source>
        <dbReference type="Proteomes" id="UP000324285"/>
    </source>
</evidence>
<evidence type="ECO:0000256" key="1">
    <source>
        <dbReference type="ARBA" id="ARBA00006484"/>
    </source>
</evidence>
<dbReference type="SUPFAM" id="SSF51735">
    <property type="entry name" value="NAD(P)-binding Rossmann-fold domains"/>
    <property type="match status" value="1"/>
</dbReference>
<dbReference type="FunFam" id="3.40.50.720:FF:000084">
    <property type="entry name" value="Short-chain dehydrogenase reductase"/>
    <property type="match status" value="1"/>
</dbReference>
<dbReference type="Proteomes" id="UP000324285">
    <property type="component" value="Chromosome"/>
</dbReference>
<dbReference type="PRINTS" id="PR00080">
    <property type="entry name" value="SDRFAMILY"/>
</dbReference>
<dbReference type="AlphaFoldDB" id="A0A5C1NL24"/>
<dbReference type="GO" id="GO:0016491">
    <property type="term" value="F:oxidoreductase activity"/>
    <property type="evidence" value="ECO:0007669"/>
    <property type="project" value="UniProtKB-KW"/>
</dbReference>
<dbReference type="PANTHER" id="PTHR43639:SF1">
    <property type="entry name" value="SHORT-CHAIN DEHYDROGENASE_REDUCTASE FAMILY PROTEIN"/>
    <property type="match status" value="1"/>
</dbReference>
<proteinExistence type="inferred from homology"/>
<dbReference type="InterPro" id="IPR002347">
    <property type="entry name" value="SDR_fam"/>
</dbReference>
<dbReference type="PANTHER" id="PTHR43639">
    <property type="entry name" value="OXIDOREDUCTASE, SHORT-CHAIN DEHYDROGENASE/REDUCTASE FAMILY (AFU_ORTHOLOGUE AFUA_5G02870)"/>
    <property type="match status" value="1"/>
</dbReference>
<dbReference type="EMBL" id="CP038437">
    <property type="protein sequence ID" value="QEM83490.1"/>
    <property type="molecule type" value="Genomic_DNA"/>
</dbReference>
<dbReference type="RefSeq" id="WP_149286612.1">
    <property type="nucleotide sequence ID" value="NZ_CP038437.2"/>
</dbReference>
<dbReference type="InterPro" id="IPR020904">
    <property type="entry name" value="Sc_DH/Rdtase_CS"/>
</dbReference>
<evidence type="ECO:0000313" key="5">
    <source>
        <dbReference type="EMBL" id="QEM83490.1"/>
    </source>
</evidence>
<evidence type="ECO:0000256" key="3">
    <source>
        <dbReference type="RuleBase" id="RU000363"/>
    </source>
</evidence>
<keyword evidence="6" id="KW-1185">Reference proteome</keyword>
<evidence type="ECO:0000256" key="2">
    <source>
        <dbReference type="ARBA" id="ARBA00023002"/>
    </source>
</evidence>
<dbReference type="SMART" id="SM00822">
    <property type="entry name" value="PKS_KR"/>
    <property type="match status" value="1"/>
</dbReference>
<gene>
    <name evidence="5" type="ORF">E4T21_19455</name>
</gene>
<keyword evidence="2" id="KW-0560">Oxidoreductase</keyword>
<dbReference type="Pfam" id="PF00106">
    <property type="entry name" value="adh_short"/>
    <property type="match status" value="1"/>
</dbReference>
<dbReference type="PROSITE" id="PS00061">
    <property type="entry name" value="ADH_SHORT"/>
    <property type="match status" value="1"/>
</dbReference>
<dbReference type="OrthoDB" id="9806974at2"/>
<protein>
    <submittedName>
        <fullName evidence="5">SDR family oxidoreductase</fullName>
    </submittedName>
</protein>
<comment type="similarity">
    <text evidence="1 3">Belongs to the short-chain dehydrogenases/reductases (SDR) family.</text>
</comment>
<organism evidence="5 6">
    <name type="scientific">Halomonas binhaiensis</name>
    <dbReference type="NCBI Taxonomy" id="2562282"/>
    <lineage>
        <taxon>Bacteria</taxon>
        <taxon>Pseudomonadati</taxon>
        <taxon>Pseudomonadota</taxon>
        <taxon>Gammaproteobacteria</taxon>
        <taxon>Oceanospirillales</taxon>
        <taxon>Halomonadaceae</taxon>
        <taxon>Halomonas</taxon>
    </lineage>
</organism>
<accession>A0A5C1NL24</accession>
<feature type="domain" description="Ketoreductase" evidence="4">
    <location>
        <begin position="18"/>
        <end position="208"/>
    </location>
</feature>
<dbReference type="InterPro" id="IPR036291">
    <property type="entry name" value="NAD(P)-bd_dom_sf"/>
</dbReference>
<dbReference type="KEGG" id="hbh:E4T21_19455"/>